<evidence type="ECO:0000313" key="2">
    <source>
        <dbReference type="Proteomes" id="UP001321861"/>
    </source>
</evidence>
<dbReference type="Proteomes" id="UP001321861">
    <property type="component" value="Chromosome"/>
</dbReference>
<organism evidence="1 2">
    <name type="scientific">Xylocopilactobacillus apicola</name>
    <dbReference type="NCBI Taxonomy" id="2932184"/>
    <lineage>
        <taxon>Bacteria</taxon>
        <taxon>Bacillati</taxon>
        <taxon>Bacillota</taxon>
        <taxon>Bacilli</taxon>
        <taxon>Lactobacillales</taxon>
        <taxon>Lactobacillaceae</taxon>
        <taxon>Xylocopilactobacillus</taxon>
    </lineage>
</organism>
<sequence length="71" mass="8130">MIDHIANLGLHKVVLIISLIKKNIDVDGVVGDYWQIRRLRFVKSQPAIYGVGFLPFDRLPDLTISDLRENI</sequence>
<dbReference type="EMBL" id="AP026802">
    <property type="protein sequence ID" value="BDR58870.1"/>
    <property type="molecule type" value="Genomic_DNA"/>
</dbReference>
<name>A0AAU9DBG2_9LACO</name>
<gene>
    <name evidence="1" type="ORF">XA3_13110</name>
</gene>
<protein>
    <submittedName>
        <fullName evidence="1">Uncharacterized protein</fullName>
    </submittedName>
</protein>
<dbReference type="KEGG" id="xap:XA3_13110"/>
<dbReference type="SUPFAM" id="SSF64288">
    <property type="entry name" value="Chorismate lyase-like"/>
    <property type="match status" value="1"/>
</dbReference>
<dbReference type="RefSeq" id="WP_317634698.1">
    <property type="nucleotide sequence ID" value="NZ_AP026802.1"/>
</dbReference>
<evidence type="ECO:0000313" key="1">
    <source>
        <dbReference type="EMBL" id="BDR58870.1"/>
    </source>
</evidence>
<dbReference type="InterPro" id="IPR028978">
    <property type="entry name" value="Chorismate_lyase_/UTRA_dom_sf"/>
</dbReference>
<accession>A0AAU9DBG2</accession>
<proteinExistence type="predicted"/>
<dbReference type="AlphaFoldDB" id="A0AAU9DBG2"/>
<reference evidence="1 2" key="1">
    <citation type="journal article" date="2023" name="Microbiol. Spectr.">
        <title>Symbiosis of Carpenter Bees with Uncharacterized Lactic Acid Bacteria Showing NAD Auxotrophy.</title>
        <authorList>
            <person name="Kawasaki S."/>
            <person name="Ozawa K."/>
            <person name="Mori T."/>
            <person name="Yamamoto A."/>
            <person name="Ito M."/>
            <person name="Ohkuma M."/>
            <person name="Sakamoto M."/>
            <person name="Matsutani M."/>
        </authorList>
    </citation>
    <scope>NUCLEOTIDE SEQUENCE [LARGE SCALE GENOMIC DNA]</scope>
    <source>
        <strain evidence="1 2">XA3</strain>
    </source>
</reference>
<keyword evidence="2" id="KW-1185">Reference proteome</keyword>